<organism evidence="9 10">
    <name type="scientific">Periweissella cryptocerci</name>
    <dbReference type="NCBI Taxonomy" id="2506420"/>
    <lineage>
        <taxon>Bacteria</taxon>
        <taxon>Bacillati</taxon>
        <taxon>Bacillota</taxon>
        <taxon>Bacilli</taxon>
        <taxon>Lactobacillales</taxon>
        <taxon>Lactobacillaceae</taxon>
        <taxon>Periweissella</taxon>
    </lineage>
</organism>
<dbReference type="GO" id="GO:0004181">
    <property type="term" value="F:metallocarboxypeptidase activity"/>
    <property type="evidence" value="ECO:0007669"/>
    <property type="project" value="InterPro"/>
</dbReference>
<evidence type="ECO:0000256" key="2">
    <source>
        <dbReference type="ARBA" id="ARBA00022723"/>
    </source>
</evidence>
<dbReference type="SUPFAM" id="SSF55486">
    <property type="entry name" value="Metalloproteases ('zincins'), catalytic domain"/>
    <property type="match status" value="1"/>
</dbReference>
<keyword evidence="2 6" id="KW-0479">Metal-binding</keyword>
<comment type="similarity">
    <text evidence="6">Belongs to the peptidase M3 family.</text>
</comment>
<keyword evidence="4 6" id="KW-0862">Zinc</keyword>
<evidence type="ECO:0000259" key="7">
    <source>
        <dbReference type="Pfam" id="PF01432"/>
    </source>
</evidence>
<dbReference type="NCBIfam" id="TIGR02290">
    <property type="entry name" value="M3_fam_3"/>
    <property type="match status" value="1"/>
</dbReference>
<dbReference type="GO" id="GO:0004222">
    <property type="term" value="F:metalloendopeptidase activity"/>
    <property type="evidence" value="ECO:0007669"/>
    <property type="project" value="InterPro"/>
</dbReference>
<keyword evidence="10" id="KW-1185">Reference proteome</keyword>
<dbReference type="InterPro" id="IPR001333">
    <property type="entry name" value="Peptidase_M32_Taq"/>
</dbReference>
<dbReference type="InterPro" id="IPR001567">
    <property type="entry name" value="Pept_M3A_M3B_dom"/>
</dbReference>
<comment type="cofactor">
    <cofactor evidence="6">
        <name>Zn(2+)</name>
        <dbReference type="ChEBI" id="CHEBI:29105"/>
    </cofactor>
    <text evidence="6">Binds 1 zinc ion.</text>
</comment>
<dbReference type="Pfam" id="PF08439">
    <property type="entry name" value="Peptidase_M3_N"/>
    <property type="match status" value="1"/>
</dbReference>
<dbReference type="InterPro" id="IPR034006">
    <property type="entry name" value="M3B_PepF_2"/>
</dbReference>
<dbReference type="Gene3D" id="1.10.1370.20">
    <property type="entry name" value="Oligoendopeptidase f, C-terminal domain"/>
    <property type="match status" value="1"/>
</dbReference>
<feature type="domain" description="Oligopeptidase F N-terminal" evidence="8">
    <location>
        <begin position="114"/>
        <end position="179"/>
    </location>
</feature>
<gene>
    <name evidence="9" type="ORF">EQG49_08585</name>
</gene>
<evidence type="ECO:0000313" key="9">
    <source>
        <dbReference type="EMBL" id="QBO36527.1"/>
    </source>
</evidence>
<proteinExistence type="inferred from homology"/>
<keyword evidence="3 6" id="KW-0378">Hydrolase</keyword>
<dbReference type="InterPro" id="IPR042088">
    <property type="entry name" value="OligoPept_F_C"/>
</dbReference>
<protein>
    <submittedName>
        <fullName evidence="9">M3 family oligoendopeptidase</fullName>
    </submittedName>
</protein>
<evidence type="ECO:0000256" key="6">
    <source>
        <dbReference type="RuleBase" id="RU003435"/>
    </source>
</evidence>
<dbReference type="GO" id="GO:0046872">
    <property type="term" value="F:metal ion binding"/>
    <property type="evidence" value="ECO:0007669"/>
    <property type="project" value="UniProtKB-UniRule"/>
</dbReference>
<dbReference type="RefSeq" id="WP_133363604.1">
    <property type="nucleotide sequence ID" value="NZ_CP037940.1"/>
</dbReference>
<evidence type="ECO:0000256" key="4">
    <source>
        <dbReference type="ARBA" id="ARBA00022833"/>
    </source>
</evidence>
<evidence type="ECO:0000256" key="3">
    <source>
        <dbReference type="ARBA" id="ARBA00022801"/>
    </source>
</evidence>
<dbReference type="InterPro" id="IPR011977">
    <property type="entry name" value="Pept_M3B_clade3"/>
</dbReference>
<dbReference type="EMBL" id="CP037940">
    <property type="protein sequence ID" value="QBO36527.1"/>
    <property type="molecule type" value="Genomic_DNA"/>
</dbReference>
<dbReference type="PANTHER" id="PTHR34217:SF1">
    <property type="entry name" value="CARBOXYPEPTIDASE 1"/>
    <property type="match status" value="1"/>
</dbReference>
<evidence type="ECO:0000256" key="5">
    <source>
        <dbReference type="ARBA" id="ARBA00023049"/>
    </source>
</evidence>
<dbReference type="Proteomes" id="UP000292886">
    <property type="component" value="Chromosome"/>
</dbReference>
<accession>A0A4P6YV00</accession>
<dbReference type="GO" id="GO:0006508">
    <property type="term" value="P:proteolysis"/>
    <property type="evidence" value="ECO:0007669"/>
    <property type="project" value="UniProtKB-KW"/>
</dbReference>
<feature type="domain" description="Peptidase M3A/M3B catalytic" evidence="7">
    <location>
        <begin position="206"/>
        <end position="581"/>
    </location>
</feature>
<sequence>MTYSQNWDLDSIFPGGVDSPQLADKMSLIALQIQDFSTTIQNFDVTADAPAFATFVALTNEAQTIEAGLLQVSVFVSALISDDFSNTNLTAKNAEVDNLKAQYADPSAKFKKLLANIDATNWAAIIAIPALKEIVFNLNEMRQEAGELLDDATENLITQLELDGYSAWSSHYDTIAAGLSMPFTDENGVTTTISAGQALNHLEGYPDAKVRENLLAGYEKMWGDAEGLVGDTLNHLAGFRLTNYKAHGTKDYLKLPLHLNRMSQATLDAMWDTVSKNKEMLKKYFVRKAQLMGKEALGFQDIYAPIHAGDFEAKDLSYDDAAEFIMANFAKFSPKMAALAKRAFENNWIESENRPGKQPGGYMEAVPELGESRIFLTFTGSPNDASTIAHELGHSFHTSVLTDLPFWRGGYAMNVAETASTFAELVVNDAKLQAATSDAERVTLLDAKLNNPVAMMMNIHARYLFENKFYKLRQQKLVTPAELNQLMTEAQEEAFDGALDKLHPHFWASKLHFYIDDVPFYNFPYTFGFLFSLGIYAQAQKTENFEDQYIALLRDTANMSTEDLAQKHLGVDLTKPDFWQAGADLVAKDVQDFLDVTEQFVK</sequence>
<evidence type="ECO:0000256" key="1">
    <source>
        <dbReference type="ARBA" id="ARBA00022670"/>
    </source>
</evidence>
<dbReference type="PANTHER" id="PTHR34217">
    <property type="entry name" value="METAL-DEPENDENT CARBOXYPEPTIDASE"/>
    <property type="match status" value="1"/>
</dbReference>
<name>A0A4P6YV00_9LACO</name>
<keyword evidence="5 6" id="KW-0482">Metalloprotease</keyword>
<evidence type="ECO:0000259" key="8">
    <source>
        <dbReference type="Pfam" id="PF08439"/>
    </source>
</evidence>
<keyword evidence="1 6" id="KW-0645">Protease</keyword>
<dbReference type="CDD" id="cd09607">
    <property type="entry name" value="M3B_PepF"/>
    <property type="match status" value="1"/>
</dbReference>
<dbReference type="OrthoDB" id="9769691at2"/>
<dbReference type="InterPro" id="IPR013647">
    <property type="entry name" value="OligopepF_N_dom"/>
</dbReference>
<dbReference type="KEGG" id="wei:EQG49_08585"/>
<reference evidence="10" key="1">
    <citation type="submission" date="2019-03" db="EMBL/GenBank/DDBJ databases">
        <title>Weissella sp. 26KH-42 Genome sequencing.</title>
        <authorList>
            <person name="Heo J."/>
            <person name="Kim S.-J."/>
            <person name="Kim J.-S."/>
            <person name="Hong S.-B."/>
            <person name="Kwon S.-W."/>
        </authorList>
    </citation>
    <scope>NUCLEOTIDE SEQUENCE [LARGE SCALE GENOMIC DNA]</scope>
    <source>
        <strain evidence="10">26KH-42</strain>
    </source>
</reference>
<dbReference type="AlphaFoldDB" id="A0A4P6YV00"/>
<evidence type="ECO:0000313" key="10">
    <source>
        <dbReference type="Proteomes" id="UP000292886"/>
    </source>
</evidence>
<dbReference type="Pfam" id="PF01432">
    <property type="entry name" value="Peptidase_M3"/>
    <property type="match status" value="1"/>
</dbReference>
<dbReference type="Gene3D" id="1.20.140.70">
    <property type="entry name" value="Oligopeptidase f, N-terminal domain"/>
    <property type="match status" value="1"/>
</dbReference>